<evidence type="ECO:0000313" key="2">
    <source>
        <dbReference type="EMBL" id="PNH03184.1"/>
    </source>
</evidence>
<name>A0A2J7ZSD6_9CHLO</name>
<dbReference type="AlphaFoldDB" id="A0A2J7ZSD6"/>
<protein>
    <submittedName>
        <fullName evidence="2">Uncharacterized protein</fullName>
    </submittedName>
</protein>
<accession>A0A2J7ZSD6</accession>
<gene>
    <name evidence="2" type="ORF">TSOC_010767</name>
</gene>
<organism evidence="2 3">
    <name type="scientific">Tetrabaena socialis</name>
    <dbReference type="NCBI Taxonomy" id="47790"/>
    <lineage>
        <taxon>Eukaryota</taxon>
        <taxon>Viridiplantae</taxon>
        <taxon>Chlorophyta</taxon>
        <taxon>core chlorophytes</taxon>
        <taxon>Chlorophyceae</taxon>
        <taxon>CS clade</taxon>
        <taxon>Chlamydomonadales</taxon>
        <taxon>Tetrabaenaceae</taxon>
        <taxon>Tetrabaena</taxon>
    </lineage>
</organism>
<dbReference type="Proteomes" id="UP000236333">
    <property type="component" value="Unassembled WGS sequence"/>
</dbReference>
<keyword evidence="3" id="KW-1185">Reference proteome</keyword>
<comment type="caution">
    <text evidence="2">The sequence shown here is derived from an EMBL/GenBank/DDBJ whole genome shotgun (WGS) entry which is preliminary data.</text>
</comment>
<sequence length="148" mass="15550">MQLLLLQLLPLFQMGQPLVRPVELLLGPVLLLPLQTQQQLAGSVGLLAQLLAPLMVQALLVVRQAAVQRLRTPQRDLDGKAATPASAAPGGHRGQAPAAAMLGYQTGPTRYARGALGDAKHGTRNSVFTQQASTLAAMVLNHAPGTNK</sequence>
<reference evidence="2 3" key="1">
    <citation type="journal article" date="2017" name="Mol. Biol. Evol.">
        <title>The 4-celled Tetrabaena socialis nuclear genome reveals the essential components for genetic control of cell number at the origin of multicellularity in the volvocine lineage.</title>
        <authorList>
            <person name="Featherston J."/>
            <person name="Arakaki Y."/>
            <person name="Hanschen E.R."/>
            <person name="Ferris P.J."/>
            <person name="Michod R.E."/>
            <person name="Olson B.J.S.C."/>
            <person name="Nozaki H."/>
            <person name="Durand P.M."/>
        </authorList>
    </citation>
    <scope>NUCLEOTIDE SEQUENCE [LARGE SCALE GENOMIC DNA]</scope>
    <source>
        <strain evidence="2 3">NIES-571</strain>
    </source>
</reference>
<evidence type="ECO:0000313" key="3">
    <source>
        <dbReference type="Proteomes" id="UP000236333"/>
    </source>
</evidence>
<evidence type="ECO:0000256" key="1">
    <source>
        <dbReference type="SAM" id="MobiDB-lite"/>
    </source>
</evidence>
<feature type="region of interest" description="Disordered" evidence="1">
    <location>
        <begin position="75"/>
        <end position="96"/>
    </location>
</feature>
<dbReference type="EMBL" id="PGGS01000537">
    <property type="protein sequence ID" value="PNH03184.1"/>
    <property type="molecule type" value="Genomic_DNA"/>
</dbReference>
<proteinExistence type="predicted"/>